<dbReference type="GeneID" id="93584414"/>
<evidence type="ECO:0000313" key="2">
    <source>
        <dbReference type="EMBL" id="RVD87900.1"/>
    </source>
</evidence>
<gene>
    <name evidence="2" type="ORF">DFL_002103</name>
</gene>
<feature type="compositionally biased region" description="Polar residues" evidence="1">
    <location>
        <begin position="351"/>
        <end position="367"/>
    </location>
</feature>
<dbReference type="OrthoDB" id="5389883at2759"/>
<evidence type="ECO:0000256" key="1">
    <source>
        <dbReference type="SAM" id="MobiDB-lite"/>
    </source>
</evidence>
<dbReference type="EMBL" id="SAEB01000003">
    <property type="protein sequence ID" value="RVD87900.1"/>
    <property type="molecule type" value="Genomic_DNA"/>
</dbReference>
<feature type="compositionally biased region" description="Low complexity" evidence="1">
    <location>
        <begin position="26"/>
        <end position="35"/>
    </location>
</feature>
<feature type="compositionally biased region" description="Acidic residues" evidence="1">
    <location>
        <begin position="1"/>
        <end position="12"/>
    </location>
</feature>
<sequence length="674" mass="73578">MADLGEELEGVLDDGGSLGPLVDFNPGAGDQPAAGDGREIDSFEEWHSGLSQFGMNPVILPGVSELQASYDDEPDAPHNVNGKPGFIPSMLFAQDSNPPFLPVGPSYQLYEQGQIYAEPFLGQSPLNIHPNSTKENLAIDPQLENSGSSDYDGFQDLVGTAEAGAFILPGVDVEYGLIGMSSMASIAPMSQSIPAEHSVSVISTTSTNENGRLDLKTSNTNPTDNFSSKISKSKPKGKTPVTGSRSKYRPMGRIPLAETSGNSAGSDLDDGINLENIVGIGKGSLSMPQAFAQSVGLRREAGTEAHIDDNNFDSDETIDLEEYTAACNASVGSVGNYLSRVDFILEYEQASTETPSGITSGESSLLQPTGEESADGTSLMPSVPIKRGRGRPIVPGSKRQRRIQAMAQPDYVPPKRGRPRTNEQGQRKRVRRTKTIQPVLQSAFSPALAYTSQPGMVQFKPETPNQGVDDFSFNQIYKPVILNNEIRYTPDQFILDSMQAGKIQQIYDVELPVGGWTETTERWRLTFNLNRITPTSEYLYHELREIAEKAPVALCHDAGDQENVESDSGGATKPEAAAGARLTTDIQPLMQVPVSQKEVETAKKSIFPNQHLQIIAGDGTYHEMTHEQVLEKLLNEQDVYFRTIVWELMQKSQRMESMNFVGSWNRMSGVWEFV</sequence>
<dbReference type="AlphaFoldDB" id="A0A437AAI6"/>
<feature type="region of interest" description="Disordered" evidence="1">
    <location>
        <begin position="351"/>
        <end position="432"/>
    </location>
</feature>
<keyword evidence="3" id="KW-1185">Reference proteome</keyword>
<dbReference type="VEuPathDB" id="FungiDB:DFL_002103"/>
<dbReference type="RefSeq" id="XP_067493444.1">
    <property type="nucleotide sequence ID" value="XM_067630842.1"/>
</dbReference>
<organism evidence="2 3">
    <name type="scientific">Arthrobotrys flagrans</name>
    <name type="common">Nematode-trapping fungus</name>
    <name type="synonym">Trichothecium flagrans</name>
    <dbReference type="NCBI Taxonomy" id="97331"/>
    <lineage>
        <taxon>Eukaryota</taxon>
        <taxon>Fungi</taxon>
        <taxon>Dikarya</taxon>
        <taxon>Ascomycota</taxon>
        <taxon>Pezizomycotina</taxon>
        <taxon>Orbiliomycetes</taxon>
        <taxon>Orbiliales</taxon>
        <taxon>Orbiliaceae</taxon>
        <taxon>Arthrobotrys</taxon>
    </lineage>
</organism>
<accession>A0A437AAI6</accession>
<dbReference type="Proteomes" id="UP000283090">
    <property type="component" value="Unassembled WGS sequence"/>
</dbReference>
<name>A0A437AAI6_ARTFL</name>
<proteinExistence type="predicted"/>
<reference evidence="2 3" key="1">
    <citation type="submission" date="2019-01" db="EMBL/GenBank/DDBJ databases">
        <title>Intercellular communication is required for trap formation in the nematode-trapping fungus Duddingtonia flagrans.</title>
        <authorList>
            <person name="Youssar L."/>
            <person name="Wernet V."/>
            <person name="Hensel N."/>
            <person name="Hildebrandt H.-G."/>
            <person name="Fischer R."/>
        </authorList>
    </citation>
    <scope>NUCLEOTIDE SEQUENCE [LARGE SCALE GENOMIC DNA]</scope>
    <source>
        <strain evidence="2 3">CBS H-5679</strain>
    </source>
</reference>
<comment type="caution">
    <text evidence="2">The sequence shown here is derived from an EMBL/GenBank/DDBJ whole genome shotgun (WGS) entry which is preliminary data.</text>
</comment>
<feature type="region of interest" description="Disordered" evidence="1">
    <location>
        <begin position="205"/>
        <end position="264"/>
    </location>
</feature>
<evidence type="ECO:0000313" key="3">
    <source>
        <dbReference type="Proteomes" id="UP000283090"/>
    </source>
</evidence>
<feature type="region of interest" description="Disordered" evidence="1">
    <location>
        <begin position="1"/>
        <end position="38"/>
    </location>
</feature>
<feature type="compositionally biased region" description="Polar residues" evidence="1">
    <location>
        <begin position="205"/>
        <end position="226"/>
    </location>
</feature>
<protein>
    <submittedName>
        <fullName evidence="2">Uncharacterized protein</fullName>
    </submittedName>
</protein>